<feature type="region of interest" description="Disordered" evidence="2">
    <location>
        <begin position="332"/>
        <end position="352"/>
    </location>
</feature>
<feature type="compositionally biased region" description="Polar residues" evidence="2">
    <location>
        <begin position="82"/>
        <end position="95"/>
    </location>
</feature>
<keyword evidence="4" id="KW-1185">Reference proteome</keyword>
<evidence type="ECO:0000313" key="3">
    <source>
        <dbReference type="EMBL" id="TPX34163.1"/>
    </source>
</evidence>
<dbReference type="EMBL" id="QEAO01000015">
    <property type="protein sequence ID" value="TPX34163.1"/>
    <property type="molecule type" value="Genomic_DNA"/>
</dbReference>
<evidence type="ECO:0000256" key="2">
    <source>
        <dbReference type="SAM" id="MobiDB-lite"/>
    </source>
</evidence>
<proteinExistence type="inferred from homology"/>
<dbReference type="InterPro" id="IPR011990">
    <property type="entry name" value="TPR-like_helical_dom_sf"/>
</dbReference>
<organism evidence="3 4">
    <name type="scientific">Synchytrium microbalum</name>
    <dbReference type="NCBI Taxonomy" id="1806994"/>
    <lineage>
        <taxon>Eukaryota</taxon>
        <taxon>Fungi</taxon>
        <taxon>Fungi incertae sedis</taxon>
        <taxon>Chytridiomycota</taxon>
        <taxon>Chytridiomycota incertae sedis</taxon>
        <taxon>Chytridiomycetes</taxon>
        <taxon>Synchytriales</taxon>
        <taxon>Synchytriaceae</taxon>
        <taxon>Synchytrium</taxon>
    </lineage>
</organism>
<protein>
    <submittedName>
        <fullName evidence="3">Uncharacterized protein</fullName>
    </submittedName>
</protein>
<dbReference type="GO" id="GO:0006402">
    <property type="term" value="P:mRNA catabolic process"/>
    <property type="evidence" value="ECO:0007669"/>
    <property type="project" value="TreeGrafter"/>
</dbReference>
<dbReference type="Proteomes" id="UP000319731">
    <property type="component" value="Unassembled WGS sequence"/>
</dbReference>
<evidence type="ECO:0000256" key="1">
    <source>
        <dbReference type="ARBA" id="ARBA00010080"/>
    </source>
</evidence>
<name>A0A507C9D8_9FUNG</name>
<comment type="caution">
    <text evidence="3">The sequence shown here is derived from an EMBL/GenBank/DDBJ whole genome shotgun (WGS) entry which is preliminary data.</text>
</comment>
<dbReference type="PANTHER" id="PTHR12979">
    <property type="entry name" value="CCR4-NOT TRANSCRIPTION COMPLEX SUBUNIT 10"/>
    <property type="match status" value="1"/>
</dbReference>
<dbReference type="STRING" id="1806994.A0A507C9D8"/>
<dbReference type="PANTHER" id="PTHR12979:SF5">
    <property type="entry name" value="CCR4-NOT TRANSCRIPTION COMPLEX SUBUNIT 10"/>
    <property type="match status" value="1"/>
</dbReference>
<dbReference type="RefSeq" id="XP_031024960.1">
    <property type="nucleotide sequence ID" value="XM_031169020.1"/>
</dbReference>
<dbReference type="GO" id="GO:0030014">
    <property type="term" value="C:CCR4-NOT complex"/>
    <property type="evidence" value="ECO:0007669"/>
    <property type="project" value="InterPro"/>
</dbReference>
<dbReference type="GeneID" id="42004317"/>
<feature type="region of interest" description="Disordered" evidence="2">
    <location>
        <begin position="773"/>
        <end position="798"/>
    </location>
</feature>
<dbReference type="GO" id="GO:0017148">
    <property type="term" value="P:negative regulation of translation"/>
    <property type="evidence" value="ECO:0007669"/>
    <property type="project" value="TreeGrafter"/>
</dbReference>
<feature type="region of interest" description="Disordered" evidence="2">
    <location>
        <begin position="82"/>
        <end position="139"/>
    </location>
</feature>
<reference evidence="3 4" key="1">
    <citation type="journal article" date="2019" name="Sci. Rep.">
        <title>Comparative genomics of chytrid fungi reveal insights into the obligate biotrophic and pathogenic lifestyle of Synchytrium endobioticum.</title>
        <authorList>
            <person name="van de Vossenberg B.T.L.H."/>
            <person name="Warris S."/>
            <person name="Nguyen H.D.T."/>
            <person name="van Gent-Pelzer M.P.E."/>
            <person name="Joly D.L."/>
            <person name="van de Geest H.C."/>
            <person name="Bonants P.J.M."/>
            <person name="Smith D.S."/>
            <person name="Levesque C.A."/>
            <person name="van der Lee T.A.J."/>
        </authorList>
    </citation>
    <scope>NUCLEOTIDE SEQUENCE [LARGE SCALE GENOMIC DNA]</scope>
    <source>
        <strain evidence="3 4">JEL517</strain>
    </source>
</reference>
<evidence type="ECO:0000313" key="4">
    <source>
        <dbReference type="Proteomes" id="UP000319731"/>
    </source>
</evidence>
<dbReference type="SUPFAM" id="SSF48452">
    <property type="entry name" value="TPR-like"/>
    <property type="match status" value="1"/>
</dbReference>
<dbReference type="AlphaFoldDB" id="A0A507C9D8"/>
<dbReference type="OrthoDB" id="10599191at2759"/>
<dbReference type="InterPro" id="IPR039740">
    <property type="entry name" value="CNOT10"/>
</dbReference>
<feature type="compositionally biased region" description="Low complexity" evidence="2">
    <location>
        <begin position="780"/>
        <end position="790"/>
    </location>
</feature>
<comment type="similarity">
    <text evidence="1">Belongs to the CNOT10 family.</text>
</comment>
<sequence>MDEALGKESTQAFRKKDYATAVSVLKTLLQSSNDTRVITNLAIAEYYSAIQSRSATPSSLAALQATISDALESHKARDLNIQSTSAGVPLTSSPPRKSLDDDWAVSNTATDETADHEAGNTDDDEDLDPTKLPALPPPASDSAWTRYNRAGLLFYSGQISAAAELLTPLYELHVEALDDYIAIRVLLLLADVWLRLDNPQGVLRIAGYLERKYARDRDNAGAGNAARRLFVNNGEEATDDTTTNSHNKPVQFSDDEDIEEDVYLDDDDASAYGSVLAKAGGSQFEPNSIKFADEDTADSIGLHNVTTFDANNIPTSPIGAAGGLIRSATPMTANDSEGSDTGALSPTTPIMPLLPIPSPDRDPLYRPSADDALPSYHVSFRYTVHMLRGRALLISNRPKAANNEFRQAKRLQQQYLYHHQKHFESRDNEPESLVIDDLSPWHYHAKGEWLLHHPDKAMSKLDQVKSMMPRQHEFKETEHLNHDARPWSDKYWWNAMGVLAEEGGAKALSLLSFVRAHGRNTEHVNAITDPLLPSYLDDSPSIIYNAGIELLAARKTTQASECFSTVIRLLQGQEDPSVPLAKVWLRAGDCCLIHQENVKDQVETTPSTRSVRVGGFRIAVLAPRRPPMSEDTEDESPLSYSYAIQCFKNAYVLTDGQVKQQADSGVKLVMVAALSGWTYSTLMCGIASEAYGLAILAMDVAEKEEDAATDESEKSFIHQHTHMARLYAARALLDLDRADEAATLLQPFVETDSNAKRAYIVALCRAGRTSEASTELKNMSRSSNNGQSSRRGVDDDETLRAWMAGQQI</sequence>
<accession>A0A507C9D8</accession>
<dbReference type="Gene3D" id="1.25.40.10">
    <property type="entry name" value="Tetratricopeptide repeat domain"/>
    <property type="match status" value="1"/>
</dbReference>
<gene>
    <name evidence="3" type="ORF">SmJEL517_g03092</name>
</gene>